<name>A0A6N1VMH1_9HYPH</name>
<evidence type="ECO:0000313" key="1">
    <source>
        <dbReference type="EMBL" id="QKV20187.1"/>
    </source>
</evidence>
<gene>
    <name evidence="1" type="ORF">HTY61_17895</name>
</gene>
<dbReference type="NCBIfam" id="TIGR02453">
    <property type="entry name" value="TIGR02453 family protein"/>
    <property type="match status" value="1"/>
</dbReference>
<dbReference type="EMBL" id="CP054836">
    <property type="protein sequence ID" value="QKV20187.1"/>
    <property type="molecule type" value="Genomic_DNA"/>
</dbReference>
<organism evidence="1 2">
    <name type="scientific">Oricola thermophila</name>
    <dbReference type="NCBI Taxonomy" id="2742145"/>
    <lineage>
        <taxon>Bacteria</taxon>
        <taxon>Pseudomonadati</taxon>
        <taxon>Pseudomonadota</taxon>
        <taxon>Alphaproteobacteria</taxon>
        <taxon>Hyphomicrobiales</taxon>
        <taxon>Ahrensiaceae</taxon>
        <taxon>Oricola</taxon>
    </lineage>
</organism>
<dbReference type="Pfam" id="PF09365">
    <property type="entry name" value="DUF2461"/>
    <property type="match status" value="1"/>
</dbReference>
<dbReference type="PIRSF" id="PIRSF028451">
    <property type="entry name" value="UCP028451"/>
    <property type="match status" value="1"/>
</dbReference>
<proteinExistence type="predicted"/>
<evidence type="ECO:0000313" key="2">
    <source>
        <dbReference type="Proteomes" id="UP000509367"/>
    </source>
</evidence>
<dbReference type="InterPro" id="IPR012808">
    <property type="entry name" value="CHP02453"/>
</dbReference>
<reference evidence="1 2" key="1">
    <citation type="submission" date="2020-06" db="EMBL/GenBank/DDBJ databases">
        <title>Oricola thermophila sp. nov. isolated from a tidal sediments.</title>
        <authorList>
            <person name="Kwon K.K."/>
            <person name="Yang S.-H."/>
            <person name="Park M.-J."/>
        </authorList>
    </citation>
    <scope>NUCLEOTIDE SEQUENCE [LARGE SCALE GENOMIC DNA]</scope>
    <source>
        <strain evidence="1 2">MEBiC13590</strain>
    </source>
</reference>
<sequence>MTDEEHAGFTGETLRFLSDLRDNNTREWFREHGEDYEAHVKAPASAFAGTMAVALEAMSGTALKPKIFRINRDIRFSKDKTPYNTHLHMAWLPADDGMSPPAFMFGLSPDYCTVGCGVFEFAAPVLEAYRQAIAGSAGDDLGALLAELEAGGCRLSEPALKRLPAGFPADHPWAELALRKGLGAWCDFDGPEAATRPGLADRCLERFEKLMPLWRFLYELG</sequence>
<accession>A0A6N1VMH1</accession>
<dbReference type="Proteomes" id="UP000509367">
    <property type="component" value="Chromosome"/>
</dbReference>
<protein>
    <submittedName>
        <fullName evidence="1">DUF2461 domain-containing protein</fullName>
    </submittedName>
</protein>
<dbReference type="RefSeq" id="WP_175278078.1">
    <property type="nucleotide sequence ID" value="NZ_CP054836.1"/>
</dbReference>
<dbReference type="KEGG" id="orm:HTY61_17895"/>
<dbReference type="PANTHER" id="PTHR36452">
    <property type="entry name" value="CHROMOSOME 12, WHOLE GENOME SHOTGUN SEQUENCE"/>
    <property type="match status" value="1"/>
</dbReference>
<keyword evidence="2" id="KW-1185">Reference proteome</keyword>
<dbReference type="InterPro" id="IPR015996">
    <property type="entry name" value="UCP028451"/>
</dbReference>
<dbReference type="AlphaFoldDB" id="A0A6N1VMH1"/>
<dbReference type="PANTHER" id="PTHR36452:SF1">
    <property type="entry name" value="DUF2461 DOMAIN-CONTAINING PROTEIN"/>
    <property type="match status" value="1"/>
</dbReference>